<sequence length="1060" mass="117194">MGVVDGGLLRIGQAVAKQVALSWLAEKKAASRRGRDLTALVRARFPLRRAERDVHESLMRLEDEVADQLAPGLGGAAHGLPDHERDAAYAAVADALAEVDLSNSALWATDLDPAELASLVRKEKPVDRVGLADRAVTLYDAALDRSCVVLVHLVRELPEFHAAAAVEQLGRLRTVLGDVAELLDRVPDRTLDAPAGTDFDEVFRRRYLDQVRRANDHLEVIGLTTHTYEPRTTLSVAYLSLTVTSDLDLAPRRESVAVDWLLDVTAKPTLGENLRVEQALGGSRLTVVRGEAGAGKSTLLRWLAVNAARRAFTDQLAEWNGCVPFLVKLRDFADTPLPRGDDLLTQPSSPHTGPAPAGWAHRHLSSGDALLLVDGVDELTAQRRPLVRQWLKTLLAAYPSVRVVVTSRPTAVGSTWLAHEGFRSVILEPMTPADVQVFLRRWHEALLDSVTDPALLPCRPDEVHDHQRALLAQLQARAHLRALARNPLLCAMLCALNLDRRARLPRDRVALYTAALDMLLERRDADRNVSAGGEITMSAGEKLVLLRVLAWWLNENGRTDLSRDQALARLRERLRGMPNVHQPAEALLDHLVERSGVIRAPVEGRIDFIHRTFQEFLAAQEAIDRDSIDHLVTRATSDLWRETVLMACAQGSADQRGRLLTGILDRAESAGTRTARRLSLLAVACQETATLAPPEVLSRLDSVVRSLAPPRGVRESRSLATVGEPVLDYLPDSLTNLTPAKAAGCVRTAALVNGPRALDTLAGYAPDPRVEVQDELIRAWKFFDPETYLRRVLVDAPLIPLEYVPRMFPEVDFPAAVRLLPQLRAMRSCRVNLWSHGAIDAEVRDLAEVRSLRWLVLLGDLLPATLPELARLTALRYLFINITEGLSADMSFLAELTTLNTLALPNAGAVRDLRFLRHLPHLEALHLFDIPVRSWLHHVRQPEILHTAVASGVDDTATLRAVLDRFPRLRILRLVAPRGSLEPLSGARLRSLTIDDRPEVDLAALRDQHELRFLRVTGTRDEVDLTPLAELSVRVTLGRNVRATGVDRLGPKVTLRRLPG</sequence>
<accession>A0A7Z0WJL2</accession>
<dbReference type="Pfam" id="PF05729">
    <property type="entry name" value="NACHT"/>
    <property type="match status" value="1"/>
</dbReference>
<gene>
    <name evidence="5" type="ORF">BLA60_25350</name>
</gene>
<dbReference type="PROSITE" id="PS50837">
    <property type="entry name" value="NACHT"/>
    <property type="match status" value="1"/>
</dbReference>
<organism evidence="5 6">
    <name type="scientific">Actinophytocola xinjiangensis</name>
    <dbReference type="NCBI Taxonomy" id="485602"/>
    <lineage>
        <taxon>Bacteria</taxon>
        <taxon>Bacillati</taxon>
        <taxon>Actinomycetota</taxon>
        <taxon>Actinomycetes</taxon>
        <taxon>Pseudonocardiales</taxon>
        <taxon>Pseudonocardiaceae</taxon>
    </lineage>
</organism>
<keyword evidence="6" id="KW-1185">Reference proteome</keyword>
<reference evidence="5 6" key="1">
    <citation type="submission" date="2016-12" db="EMBL/GenBank/DDBJ databases">
        <title>The draft genome sequence of Actinophytocola xinjiangensis.</title>
        <authorList>
            <person name="Wang W."/>
            <person name="Yuan L."/>
        </authorList>
    </citation>
    <scope>NUCLEOTIDE SEQUENCE [LARGE SCALE GENOMIC DNA]</scope>
    <source>
        <strain evidence="5 6">CGMCC 4.4663</strain>
    </source>
</reference>
<dbReference type="GO" id="GO:0005524">
    <property type="term" value="F:ATP binding"/>
    <property type="evidence" value="ECO:0007669"/>
    <property type="project" value="UniProtKB-KW"/>
</dbReference>
<evidence type="ECO:0000259" key="4">
    <source>
        <dbReference type="PROSITE" id="PS50837"/>
    </source>
</evidence>
<dbReference type="RefSeq" id="WP_075135485.1">
    <property type="nucleotide sequence ID" value="NZ_MSIF01000013.1"/>
</dbReference>
<dbReference type="InterPro" id="IPR007111">
    <property type="entry name" value="NACHT_NTPase"/>
</dbReference>
<feature type="domain" description="NACHT" evidence="4">
    <location>
        <begin position="284"/>
        <end position="624"/>
    </location>
</feature>
<dbReference type="InterPro" id="IPR032675">
    <property type="entry name" value="LRR_dom_sf"/>
</dbReference>
<dbReference type="Gene3D" id="3.80.10.10">
    <property type="entry name" value="Ribonuclease Inhibitor"/>
    <property type="match status" value="1"/>
</dbReference>
<evidence type="ECO:0000256" key="1">
    <source>
        <dbReference type="ARBA" id="ARBA00022741"/>
    </source>
</evidence>
<keyword evidence="1" id="KW-0547">Nucleotide-binding</keyword>
<protein>
    <recommendedName>
        <fullName evidence="4">NACHT domain-containing protein</fullName>
    </recommendedName>
</protein>
<dbReference type="SUPFAM" id="SSF52058">
    <property type="entry name" value="L domain-like"/>
    <property type="match status" value="1"/>
</dbReference>
<evidence type="ECO:0000256" key="3">
    <source>
        <dbReference type="SAM" id="MobiDB-lite"/>
    </source>
</evidence>
<dbReference type="OrthoDB" id="135105at2"/>
<name>A0A7Z0WJL2_9PSEU</name>
<dbReference type="PANTHER" id="PTHR46844">
    <property type="entry name" value="SLR5058 PROTEIN"/>
    <property type="match status" value="1"/>
</dbReference>
<comment type="caution">
    <text evidence="5">The sequence shown here is derived from an EMBL/GenBank/DDBJ whole genome shotgun (WGS) entry which is preliminary data.</text>
</comment>
<evidence type="ECO:0000256" key="2">
    <source>
        <dbReference type="ARBA" id="ARBA00022840"/>
    </source>
</evidence>
<dbReference type="SUPFAM" id="SSF52540">
    <property type="entry name" value="P-loop containing nucleoside triphosphate hydrolases"/>
    <property type="match status" value="1"/>
</dbReference>
<dbReference type="Pfam" id="PF22733">
    <property type="entry name" value="NNH1"/>
    <property type="match status" value="1"/>
</dbReference>
<dbReference type="InterPro" id="IPR054547">
    <property type="entry name" value="NNH1"/>
</dbReference>
<dbReference type="InterPro" id="IPR027417">
    <property type="entry name" value="P-loop_NTPase"/>
</dbReference>
<dbReference type="PANTHER" id="PTHR46844:SF1">
    <property type="entry name" value="SLR5058 PROTEIN"/>
    <property type="match status" value="1"/>
</dbReference>
<dbReference type="Gene3D" id="3.40.50.300">
    <property type="entry name" value="P-loop containing nucleotide triphosphate hydrolases"/>
    <property type="match status" value="1"/>
</dbReference>
<dbReference type="AlphaFoldDB" id="A0A7Z0WJL2"/>
<evidence type="ECO:0000313" key="6">
    <source>
        <dbReference type="Proteomes" id="UP000185696"/>
    </source>
</evidence>
<feature type="region of interest" description="Disordered" evidence="3">
    <location>
        <begin position="339"/>
        <end position="359"/>
    </location>
</feature>
<dbReference type="Proteomes" id="UP000185696">
    <property type="component" value="Unassembled WGS sequence"/>
</dbReference>
<keyword evidence="2" id="KW-0067">ATP-binding</keyword>
<proteinExistence type="predicted"/>
<evidence type="ECO:0000313" key="5">
    <source>
        <dbReference type="EMBL" id="OLF08181.1"/>
    </source>
</evidence>
<dbReference type="EMBL" id="MSIF01000013">
    <property type="protein sequence ID" value="OLF08181.1"/>
    <property type="molecule type" value="Genomic_DNA"/>
</dbReference>